<sequence length="114" mass="12947">MYAYAHSSGYEYAHARRNTYPQSRRRVEVVQSLADLDTPNGRLAFISFSVRHLFRTTYERADELSVGALVNYLNVAMPADKHEDFDVQEVTRAAATLAKSGVLVQEGDRLRPRD</sequence>
<dbReference type="AlphaFoldDB" id="A0A4S4L2X5"/>
<dbReference type="EMBL" id="SGPK01000243">
    <property type="protein sequence ID" value="THH05702.1"/>
    <property type="molecule type" value="Genomic_DNA"/>
</dbReference>
<dbReference type="Proteomes" id="UP000308199">
    <property type="component" value="Unassembled WGS sequence"/>
</dbReference>
<comment type="caution">
    <text evidence="1">The sequence shown here is derived from an EMBL/GenBank/DDBJ whole genome shotgun (WGS) entry which is preliminary data.</text>
</comment>
<accession>A0A4S4L2X5</accession>
<proteinExistence type="predicted"/>
<reference evidence="1 2" key="1">
    <citation type="submission" date="2019-02" db="EMBL/GenBank/DDBJ databases">
        <title>Genome sequencing of the rare red list fungi Phellinidium pouzarii.</title>
        <authorList>
            <person name="Buettner E."/>
            <person name="Kellner H."/>
        </authorList>
    </citation>
    <scope>NUCLEOTIDE SEQUENCE [LARGE SCALE GENOMIC DNA]</scope>
    <source>
        <strain evidence="1 2">DSM 108285</strain>
    </source>
</reference>
<organism evidence="1 2">
    <name type="scientific">Phellinidium pouzarii</name>
    <dbReference type="NCBI Taxonomy" id="167371"/>
    <lineage>
        <taxon>Eukaryota</taxon>
        <taxon>Fungi</taxon>
        <taxon>Dikarya</taxon>
        <taxon>Basidiomycota</taxon>
        <taxon>Agaricomycotina</taxon>
        <taxon>Agaricomycetes</taxon>
        <taxon>Hymenochaetales</taxon>
        <taxon>Hymenochaetaceae</taxon>
        <taxon>Phellinidium</taxon>
    </lineage>
</organism>
<evidence type="ECO:0000313" key="2">
    <source>
        <dbReference type="Proteomes" id="UP000308199"/>
    </source>
</evidence>
<dbReference type="OrthoDB" id="3270344at2759"/>
<name>A0A4S4L2X5_9AGAM</name>
<gene>
    <name evidence="1" type="ORF">EW145_g4610</name>
</gene>
<evidence type="ECO:0000313" key="1">
    <source>
        <dbReference type="EMBL" id="THH05702.1"/>
    </source>
</evidence>
<keyword evidence="2" id="KW-1185">Reference proteome</keyword>
<protein>
    <submittedName>
        <fullName evidence="1">Uncharacterized protein</fullName>
    </submittedName>
</protein>